<evidence type="ECO:0000313" key="3">
    <source>
        <dbReference type="Proteomes" id="UP000009027"/>
    </source>
</evidence>
<organism evidence="2 3">
    <name type="scientific">Trypanosoma vivax (strain Y486)</name>
    <dbReference type="NCBI Taxonomy" id="1055687"/>
    <lineage>
        <taxon>Eukaryota</taxon>
        <taxon>Discoba</taxon>
        <taxon>Euglenozoa</taxon>
        <taxon>Kinetoplastea</taxon>
        <taxon>Metakinetoplastina</taxon>
        <taxon>Trypanosomatida</taxon>
        <taxon>Trypanosomatidae</taxon>
        <taxon>Trypanosoma</taxon>
        <taxon>Duttonella</taxon>
    </lineage>
</organism>
<gene>
    <name evidence="2" type="ORF">TvY486_0004390</name>
</gene>
<accession>F9WVU7</accession>
<reference evidence="2 3" key="1">
    <citation type="journal article" date="2012" name="Proc. Natl. Acad. Sci. U.S.A.">
        <title>Antigenic diversity is generated by distinct evolutionary mechanisms in African trypanosome species.</title>
        <authorList>
            <person name="Jackson A.P."/>
            <person name="Berry A."/>
            <person name="Aslett M."/>
            <person name="Allison H.C."/>
            <person name="Burton P."/>
            <person name="Vavrova-Anderson J."/>
            <person name="Brown R."/>
            <person name="Browne H."/>
            <person name="Corton N."/>
            <person name="Hauser H."/>
            <person name="Gamble J."/>
            <person name="Gilderthorp R."/>
            <person name="Marcello L."/>
            <person name="McQuillan J."/>
            <person name="Otto T.D."/>
            <person name="Quail M.A."/>
            <person name="Sanders M.J."/>
            <person name="van Tonder A."/>
            <person name="Ginger M.L."/>
            <person name="Field M.C."/>
            <person name="Barry J.D."/>
            <person name="Hertz-Fowler C."/>
            <person name="Berriman M."/>
        </authorList>
    </citation>
    <scope>NUCLEOTIDE SEQUENCE</scope>
    <source>
        <strain evidence="2 3">Y486</strain>
    </source>
</reference>
<name>F9WVU7_TRYVY</name>
<dbReference type="VEuPathDB" id="TriTrypDB:TvY486_0004390"/>
<evidence type="ECO:0000313" key="2">
    <source>
        <dbReference type="EMBL" id="CCD21708.1"/>
    </source>
</evidence>
<dbReference type="EMBL" id="CAEX01008153">
    <property type="protein sequence ID" value="CCD21708.1"/>
    <property type="molecule type" value="Genomic_DNA"/>
</dbReference>
<protein>
    <submittedName>
        <fullName evidence="2">Uncharacterized protein</fullName>
    </submittedName>
</protein>
<dbReference type="Proteomes" id="UP000009027">
    <property type="component" value="Unassembled WGS sequence"/>
</dbReference>
<dbReference type="AlphaFoldDB" id="F9WVU7"/>
<keyword evidence="3" id="KW-1185">Reference proteome</keyword>
<evidence type="ECO:0000256" key="1">
    <source>
        <dbReference type="SAM" id="MobiDB-lite"/>
    </source>
</evidence>
<feature type="compositionally biased region" description="Basic and acidic residues" evidence="1">
    <location>
        <begin position="75"/>
        <end position="89"/>
    </location>
</feature>
<feature type="region of interest" description="Disordered" evidence="1">
    <location>
        <begin position="50"/>
        <end position="89"/>
    </location>
</feature>
<sequence length="412" mass="45528">MNDVVASTSTHFSIVTTPETVSYSETVSPVPLSSVEQFISSELSRDFSGFQRSNAQHRGCDRRSNRGGRGGVETRATRDGATRQDGFLRHKMMKEERARNVFGVACDSPRPRQWKERHMCYDHPLRCGKLPERGVSDAEGTMCALCTETEKWRMSLSKAPARRAHAPLSSAAECLASGSALGCPAVSHNRTGPVEGRDRRLWDYISAIEELRWHMNINYDEFVQDPGCYFRRHVALKGAAHRSGAGVGGVRERVPVEKLRCRSAPSCKEGRTGRDAFLASATHAVQQVEFNLRRLESKWTRLKSSNFLLPASATHQTLKEAMASRGLINTAEAPYADGSAYQPAAQSKTASIQPRFEVSRALNAVTGASSQLRDLVGDLIHIAGDRVSTCLTREHLLLLVRQRKALRGLTPL</sequence>
<proteinExistence type="predicted"/>